<dbReference type="AlphaFoldDB" id="A0A6J4QZM6"/>
<dbReference type="InterPro" id="IPR003673">
    <property type="entry name" value="CoA-Trfase_fam_III"/>
</dbReference>
<dbReference type="InterPro" id="IPR044855">
    <property type="entry name" value="CoA-Trfase_III_dom3_sf"/>
</dbReference>
<dbReference type="InterPro" id="IPR023606">
    <property type="entry name" value="CoA-Trfase_III_dom_1_sf"/>
</dbReference>
<accession>A0A6J4QZM6</accession>
<dbReference type="EMBL" id="CADCVH010000053">
    <property type="protein sequence ID" value="CAA9457074.1"/>
    <property type="molecule type" value="Genomic_DNA"/>
</dbReference>
<dbReference type="Gene3D" id="3.30.1540.10">
    <property type="entry name" value="formyl-coa transferase, domain 3"/>
    <property type="match status" value="1"/>
</dbReference>
<dbReference type="Gene3D" id="3.40.50.10540">
    <property type="entry name" value="Crotonobetainyl-coa:carnitine coa-transferase, domain 1"/>
    <property type="match status" value="1"/>
</dbReference>
<evidence type="ECO:0000256" key="1">
    <source>
        <dbReference type="ARBA" id="ARBA00022679"/>
    </source>
</evidence>
<dbReference type="SUPFAM" id="SSF89796">
    <property type="entry name" value="CoA-transferase family III (CaiB/BaiF)"/>
    <property type="match status" value="1"/>
</dbReference>
<dbReference type="PANTHER" id="PTHR48207:SF3">
    <property type="entry name" value="SUCCINATE--HYDROXYMETHYLGLUTARATE COA-TRANSFERASE"/>
    <property type="match status" value="1"/>
</dbReference>
<name>A0A6J4QZM6_9ACTN</name>
<dbReference type="Pfam" id="PF02515">
    <property type="entry name" value="CoA_transf_3"/>
    <property type="match status" value="1"/>
</dbReference>
<sequence>MLPLTGINVVSLEQAVAAPFATRQLADLGARVIKVERPGKGDFARHYDETVNGLASHFVWLNRSKESLALDLKKDGAGEVLRSLVARSDVFVQNLAPGAAERLGFGAERLREEHPRLVHCGISGYGEGGPYTEKKAYDLLVQCEAGLVSITGTEGAPSKVGISVADIAAGMYAYSGILSALFRRERTGEGATLEVSMLEALGEWMGFPAYFAGYGGEEPKRSGASHAAIAPYGPFGCADGQTVFLGIQNEREWGGLCAGVLGRPEMAEDERFRTNTRRVENREALHAEIERAFSRLPSGEAIERLQAAGVANARMRTVRQFLDHPQLEARERWREFGSPAGPLWGLRPPATMEGVEPVMSPIPAVGEHTRSILRGLGYDEARISSLKQRGVT</sequence>
<dbReference type="InterPro" id="IPR050483">
    <property type="entry name" value="CoA-transferase_III_domain"/>
</dbReference>
<organism evidence="2">
    <name type="scientific">uncultured Rubrobacteraceae bacterium</name>
    <dbReference type="NCBI Taxonomy" id="349277"/>
    <lineage>
        <taxon>Bacteria</taxon>
        <taxon>Bacillati</taxon>
        <taxon>Actinomycetota</taxon>
        <taxon>Rubrobacteria</taxon>
        <taxon>Rubrobacterales</taxon>
        <taxon>Rubrobacteraceae</taxon>
        <taxon>environmental samples</taxon>
    </lineage>
</organism>
<proteinExistence type="predicted"/>
<dbReference type="PANTHER" id="PTHR48207">
    <property type="entry name" value="SUCCINATE--HYDROXYMETHYLGLUTARATE COA-TRANSFERASE"/>
    <property type="match status" value="1"/>
</dbReference>
<gene>
    <name evidence="2" type="ORF">AVDCRST_MAG02-2455</name>
</gene>
<dbReference type="GO" id="GO:0008410">
    <property type="term" value="F:CoA-transferase activity"/>
    <property type="evidence" value="ECO:0007669"/>
    <property type="project" value="TreeGrafter"/>
</dbReference>
<protein>
    <submittedName>
        <fullName evidence="2">L-carnitine dehydratase/bile acid-inducible protein F</fullName>
    </submittedName>
</protein>
<reference evidence="2" key="1">
    <citation type="submission" date="2020-02" db="EMBL/GenBank/DDBJ databases">
        <authorList>
            <person name="Meier V. D."/>
        </authorList>
    </citation>
    <scope>NUCLEOTIDE SEQUENCE</scope>
    <source>
        <strain evidence="2">AVDCRST_MAG02</strain>
    </source>
</reference>
<evidence type="ECO:0000313" key="2">
    <source>
        <dbReference type="EMBL" id="CAA9457074.1"/>
    </source>
</evidence>
<keyword evidence="1" id="KW-0808">Transferase</keyword>